<dbReference type="OrthoDB" id="7868173at2"/>
<gene>
    <name evidence="1" type="ORF">CEW89_17385</name>
</gene>
<protein>
    <recommendedName>
        <fullName evidence="3">EF-hand domain-containing protein</fullName>
    </recommendedName>
</protein>
<dbReference type="KEGG" id="ceh:CEW89_17385"/>
<dbReference type="Proteomes" id="UP000217935">
    <property type="component" value="Chromosome"/>
</dbReference>
<dbReference type="EMBL" id="CP022196">
    <property type="protein sequence ID" value="ATG49186.1"/>
    <property type="molecule type" value="Genomic_DNA"/>
</dbReference>
<dbReference type="STRING" id="1758178.GCA_001550095_01063"/>
<evidence type="ECO:0008006" key="3">
    <source>
        <dbReference type="Google" id="ProtNLM"/>
    </source>
</evidence>
<dbReference type="PROSITE" id="PS00018">
    <property type="entry name" value="EF_HAND_1"/>
    <property type="match status" value="1"/>
</dbReference>
<dbReference type="AlphaFoldDB" id="A0A291GGN3"/>
<proteinExistence type="predicted"/>
<dbReference type="RefSeq" id="WP_066705986.1">
    <property type="nucleotide sequence ID" value="NZ_CP022196.1"/>
</dbReference>
<sequence length="64" mass="7186">MSETDTGPEGERPKLQEVATVTRITQEDFLAQLAQIVALYDQDGDGVLTDEEWKWVEDAFRDAG</sequence>
<accession>A0A291GGN3</accession>
<dbReference type="InterPro" id="IPR018247">
    <property type="entry name" value="EF_Hand_1_Ca_BS"/>
</dbReference>
<organism evidence="1 2">
    <name type="scientific">Celeribacter ethanolicus</name>
    <dbReference type="NCBI Taxonomy" id="1758178"/>
    <lineage>
        <taxon>Bacteria</taxon>
        <taxon>Pseudomonadati</taxon>
        <taxon>Pseudomonadota</taxon>
        <taxon>Alphaproteobacteria</taxon>
        <taxon>Rhodobacterales</taxon>
        <taxon>Roseobacteraceae</taxon>
        <taxon>Celeribacter</taxon>
    </lineage>
</organism>
<reference evidence="1 2" key="1">
    <citation type="submission" date="2017-06" db="EMBL/GenBank/DDBJ databases">
        <title>Celeribacter sp. TSPH2 complete genome sequence.</title>
        <authorList>
            <person name="Woo J.-H."/>
            <person name="Kim H.-S."/>
        </authorList>
    </citation>
    <scope>NUCLEOTIDE SEQUENCE [LARGE SCALE GENOMIC DNA]</scope>
    <source>
        <strain evidence="1 2">TSPH2</strain>
    </source>
</reference>
<name>A0A291GGN3_9RHOB</name>
<evidence type="ECO:0000313" key="1">
    <source>
        <dbReference type="EMBL" id="ATG49186.1"/>
    </source>
</evidence>
<dbReference type="InterPro" id="IPR011992">
    <property type="entry name" value="EF-hand-dom_pair"/>
</dbReference>
<dbReference type="SUPFAM" id="SSF47473">
    <property type="entry name" value="EF-hand"/>
    <property type="match status" value="1"/>
</dbReference>
<keyword evidence="2" id="KW-1185">Reference proteome</keyword>
<evidence type="ECO:0000313" key="2">
    <source>
        <dbReference type="Proteomes" id="UP000217935"/>
    </source>
</evidence>